<proteinExistence type="predicted"/>
<reference evidence="2" key="1">
    <citation type="submission" date="2020-01" db="EMBL/GenBank/DDBJ databases">
        <title>Genome sequence of Kobresia littledalei, the first chromosome-level genome in the family Cyperaceae.</title>
        <authorList>
            <person name="Qu G."/>
        </authorList>
    </citation>
    <scope>NUCLEOTIDE SEQUENCE</scope>
    <source>
        <strain evidence="2">C.B.Clarke</strain>
        <tissue evidence="2">Leaf</tissue>
    </source>
</reference>
<accession>A0A833QLX5</accession>
<feature type="region of interest" description="Disordered" evidence="1">
    <location>
        <begin position="117"/>
        <end position="142"/>
    </location>
</feature>
<organism evidence="2 3">
    <name type="scientific">Carex littledalei</name>
    <dbReference type="NCBI Taxonomy" id="544730"/>
    <lineage>
        <taxon>Eukaryota</taxon>
        <taxon>Viridiplantae</taxon>
        <taxon>Streptophyta</taxon>
        <taxon>Embryophyta</taxon>
        <taxon>Tracheophyta</taxon>
        <taxon>Spermatophyta</taxon>
        <taxon>Magnoliopsida</taxon>
        <taxon>Liliopsida</taxon>
        <taxon>Poales</taxon>
        <taxon>Cyperaceae</taxon>
        <taxon>Cyperoideae</taxon>
        <taxon>Cariceae</taxon>
        <taxon>Carex</taxon>
        <taxon>Carex subgen. Euthyceras</taxon>
    </lineage>
</organism>
<protein>
    <recommendedName>
        <fullName evidence="4">Shootin-1</fullName>
    </recommendedName>
</protein>
<dbReference type="EMBL" id="SWLB01000020">
    <property type="protein sequence ID" value="KAF3325488.1"/>
    <property type="molecule type" value="Genomic_DNA"/>
</dbReference>
<dbReference type="Proteomes" id="UP000623129">
    <property type="component" value="Unassembled WGS sequence"/>
</dbReference>
<name>A0A833QLX5_9POAL</name>
<evidence type="ECO:0000256" key="1">
    <source>
        <dbReference type="SAM" id="MobiDB-lite"/>
    </source>
</evidence>
<feature type="compositionally biased region" description="Pro residues" evidence="1">
    <location>
        <begin position="1"/>
        <end position="40"/>
    </location>
</feature>
<keyword evidence="3" id="KW-1185">Reference proteome</keyword>
<feature type="region of interest" description="Disordered" evidence="1">
    <location>
        <begin position="1"/>
        <end position="46"/>
    </location>
</feature>
<dbReference type="AlphaFoldDB" id="A0A833QLX5"/>
<evidence type="ECO:0000313" key="3">
    <source>
        <dbReference type="Proteomes" id="UP000623129"/>
    </source>
</evidence>
<evidence type="ECO:0008006" key="4">
    <source>
        <dbReference type="Google" id="ProtNLM"/>
    </source>
</evidence>
<sequence>MLPTEQPPPPLSPPPPPLSPPPPPPPPPLSPPPPPPPSMPEPRSNEEIAQLEATVAELRNKLEHSKVEAVSTKEKVTTLETQMLAIKSATEAWQKIMAEEASKRVAEAVSRFTSALNAGPSEASRRTEILFPGAEDDDDDDDCMVVEAPSLLSQLEKNK</sequence>
<evidence type="ECO:0000313" key="2">
    <source>
        <dbReference type="EMBL" id="KAF3325488.1"/>
    </source>
</evidence>
<comment type="caution">
    <text evidence="2">The sequence shown here is derived from an EMBL/GenBank/DDBJ whole genome shotgun (WGS) entry which is preliminary data.</text>
</comment>
<gene>
    <name evidence="2" type="ORF">FCM35_KLT10559</name>
</gene>